<dbReference type="PANTHER" id="PTHR31374:SF118">
    <property type="entry name" value="OS01G0924966 PROTEIN"/>
    <property type="match status" value="1"/>
</dbReference>
<dbReference type="InterPro" id="IPR003676">
    <property type="entry name" value="SAUR_fam"/>
</dbReference>
<organism evidence="3 4">
    <name type="scientific">Colocasia esculenta</name>
    <name type="common">Wild taro</name>
    <name type="synonym">Arum esculentum</name>
    <dbReference type="NCBI Taxonomy" id="4460"/>
    <lineage>
        <taxon>Eukaryota</taxon>
        <taxon>Viridiplantae</taxon>
        <taxon>Streptophyta</taxon>
        <taxon>Embryophyta</taxon>
        <taxon>Tracheophyta</taxon>
        <taxon>Spermatophyta</taxon>
        <taxon>Magnoliopsida</taxon>
        <taxon>Liliopsida</taxon>
        <taxon>Araceae</taxon>
        <taxon>Aroideae</taxon>
        <taxon>Colocasieae</taxon>
        <taxon>Colocasia</taxon>
    </lineage>
</organism>
<dbReference type="AlphaFoldDB" id="A0A843UXD8"/>
<proteinExistence type="inferred from homology"/>
<sequence>MEKAKKGLILKTWERCRSMGQTRRPPGAVPKTTSWARPPEERRRRAVPEGCLCVLVGPEKERILIRMEHVNHPLFRELLEEAETEYGYANDGPLELPCEVGLFQALLWEIEQEEATRRGCNISGAYGGYQLISPRRSLLVYRIQPC</sequence>
<evidence type="ECO:0008006" key="5">
    <source>
        <dbReference type="Google" id="ProtNLM"/>
    </source>
</evidence>
<dbReference type="EMBL" id="NMUH01001043">
    <property type="protein sequence ID" value="MQL88275.1"/>
    <property type="molecule type" value="Genomic_DNA"/>
</dbReference>
<evidence type="ECO:0000313" key="4">
    <source>
        <dbReference type="Proteomes" id="UP000652761"/>
    </source>
</evidence>
<dbReference type="PANTHER" id="PTHR31374">
    <property type="entry name" value="AUXIN-INDUCED PROTEIN-LIKE-RELATED"/>
    <property type="match status" value="1"/>
</dbReference>
<name>A0A843UXD8_COLES</name>
<dbReference type="GO" id="GO:0009733">
    <property type="term" value="P:response to auxin"/>
    <property type="evidence" value="ECO:0007669"/>
    <property type="project" value="InterPro"/>
</dbReference>
<dbReference type="Proteomes" id="UP000652761">
    <property type="component" value="Unassembled WGS sequence"/>
</dbReference>
<comment type="caution">
    <text evidence="3">The sequence shown here is derived from an EMBL/GenBank/DDBJ whole genome shotgun (WGS) entry which is preliminary data.</text>
</comment>
<evidence type="ECO:0000256" key="1">
    <source>
        <dbReference type="ARBA" id="ARBA00006974"/>
    </source>
</evidence>
<keyword evidence="4" id="KW-1185">Reference proteome</keyword>
<accession>A0A843UXD8</accession>
<dbReference type="Pfam" id="PF02519">
    <property type="entry name" value="Auxin_inducible"/>
    <property type="match status" value="1"/>
</dbReference>
<feature type="region of interest" description="Disordered" evidence="2">
    <location>
        <begin position="20"/>
        <end position="42"/>
    </location>
</feature>
<dbReference type="OrthoDB" id="660486at2759"/>
<gene>
    <name evidence="3" type="ORF">Taro_020835</name>
</gene>
<comment type="similarity">
    <text evidence="1">Belongs to the ARG7 family.</text>
</comment>
<evidence type="ECO:0000313" key="3">
    <source>
        <dbReference type="EMBL" id="MQL88275.1"/>
    </source>
</evidence>
<reference evidence="3" key="1">
    <citation type="submission" date="2017-07" db="EMBL/GenBank/DDBJ databases">
        <title>Taro Niue Genome Assembly and Annotation.</title>
        <authorList>
            <person name="Atibalentja N."/>
            <person name="Keating K."/>
            <person name="Fields C.J."/>
        </authorList>
    </citation>
    <scope>NUCLEOTIDE SEQUENCE</scope>
    <source>
        <strain evidence="3">Niue_2</strain>
        <tissue evidence="3">Leaf</tissue>
    </source>
</reference>
<evidence type="ECO:0000256" key="2">
    <source>
        <dbReference type="SAM" id="MobiDB-lite"/>
    </source>
</evidence>
<protein>
    <recommendedName>
        <fullName evidence="5">Small auxin up regulated protein</fullName>
    </recommendedName>
</protein>